<reference evidence="1" key="1">
    <citation type="submission" date="2022-07" db="EMBL/GenBank/DDBJ databases">
        <title>Phylogenomic reconstructions and comparative analyses of Kickxellomycotina fungi.</title>
        <authorList>
            <person name="Reynolds N.K."/>
            <person name="Stajich J.E."/>
            <person name="Barry K."/>
            <person name="Grigoriev I.V."/>
            <person name="Crous P."/>
            <person name="Smith M.E."/>
        </authorList>
    </citation>
    <scope>NUCLEOTIDE SEQUENCE</scope>
    <source>
        <strain evidence="1">NRRL 5244</strain>
    </source>
</reference>
<evidence type="ECO:0000313" key="2">
    <source>
        <dbReference type="Proteomes" id="UP001150603"/>
    </source>
</evidence>
<dbReference type="EMBL" id="JANBPW010001207">
    <property type="protein sequence ID" value="KAJ1945600.1"/>
    <property type="molecule type" value="Genomic_DNA"/>
</dbReference>
<sequence length="516" mass="57441">MAGRKLTIAVEGCCHGELDNIYRQLSIQEQRMNKRVDLLIICGDFQAVRNVTDLECMSCPDKYKQLGGFYRYYTGERRAPIPTIFVGGNHEASNHMRELHFGGWVAPNIYYMGASGVVRFGGVRIGGITGIFKDYNFEKGFFERPPFRGHARSAMHHVRSYEVFKMLQIRSPLDIVVSHDWPLGIEQFGDVNWLLRTKPFFTEEVNANRLGSPANALLLEHLRPAWWFSAHMHVRFTARVGSNEPIYLEGWSSIAPNSRNACQPVAGAVDAAAANADEIIVNDEELFGDEDAPPAAESHTNVSIGESVGMQTPRIAGRSTEFLALDKCLPRRQFLEIVDIDIPEDHAEDPLQLEYDLEWLAILRLTTRHLPFSESPFQLPADVLNADRTQDLPLFPDSVVAKEVEWVNRNIVVDGHALIPCNFVPMAPVPAPGTPDTANFGLAARGFNSRGGRGGGGGRGGFRGGRGRGRGGHYGGNQYDSHPWQGPRPDVLYPNPQTDELCKMLDIDDPITQRTH</sequence>
<dbReference type="Proteomes" id="UP001150603">
    <property type="component" value="Unassembled WGS sequence"/>
</dbReference>
<evidence type="ECO:0000313" key="1">
    <source>
        <dbReference type="EMBL" id="KAJ1945600.1"/>
    </source>
</evidence>
<organism evidence="1 2">
    <name type="scientific">Linderina macrospora</name>
    <dbReference type="NCBI Taxonomy" id="4868"/>
    <lineage>
        <taxon>Eukaryota</taxon>
        <taxon>Fungi</taxon>
        <taxon>Fungi incertae sedis</taxon>
        <taxon>Zoopagomycota</taxon>
        <taxon>Kickxellomycotina</taxon>
        <taxon>Kickxellomycetes</taxon>
        <taxon>Kickxellales</taxon>
        <taxon>Kickxellaceae</taxon>
        <taxon>Linderina</taxon>
    </lineage>
</organism>
<name>A0ACC1JBM1_9FUNG</name>
<keyword evidence="2" id="KW-1185">Reference proteome</keyword>
<proteinExistence type="predicted"/>
<gene>
    <name evidence="1" type="primary">DBR1</name>
    <name evidence="1" type="ORF">FBU59_002258</name>
</gene>
<comment type="caution">
    <text evidence="1">The sequence shown here is derived from an EMBL/GenBank/DDBJ whole genome shotgun (WGS) entry which is preliminary data.</text>
</comment>
<protein>
    <submittedName>
        <fullName evidence="1">Lariat debranching enzyme</fullName>
    </submittedName>
</protein>
<accession>A0ACC1JBM1</accession>